<gene>
    <name evidence="1" type="ORF">EFP84_16210</name>
</gene>
<organism evidence="1 2">
    <name type="scientific">Leptospira kmetyi</name>
    <dbReference type="NCBI Taxonomy" id="408139"/>
    <lineage>
        <taxon>Bacteria</taxon>
        <taxon>Pseudomonadati</taxon>
        <taxon>Spirochaetota</taxon>
        <taxon>Spirochaetia</taxon>
        <taxon>Leptospirales</taxon>
        <taxon>Leptospiraceae</taxon>
        <taxon>Leptospira</taxon>
    </lineage>
</organism>
<dbReference type="KEGG" id="lkm:EFP84_16210"/>
<accession>A0AAD0XQ15</accession>
<protein>
    <submittedName>
        <fullName evidence="1">Uncharacterized protein</fullName>
    </submittedName>
</protein>
<name>A0AAD0XQ15_9LEPT</name>
<evidence type="ECO:0000313" key="2">
    <source>
        <dbReference type="Proteomes" id="UP000276407"/>
    </source>
</evidence>
<sequence>MPKQNLSVEIPEVNRRRNAKLISAFFGLDNSLPFRSIALWRSAPGKDGMPLVFSHEIDPTSLDISDFRITTAKGEILYPSFVTYAPALEAFELRTVLLIGEFGNYPDNEPKKIEIVGELKSRDGQNFFGQNVSVTSLLEGPFISYAEYFDFGNSYPYNESERGKDCPRAETAIVVRIVWAGGVRAADGQELGDRDLKRFRIRMTSEKKTWTAFPYQIADIDDNDNNIDLCISEKGIPKFVEVEANTAIDPRGDANPYTKKEILSRW</sequence>
<evidence type="ECO:0000313" key="1">
    <source>
        <dbReference type="EMBL" id="AYV56889.1"/>
    </source>
</evidence>
<dbReference type="EMBL" id="CP033614">
    <property type="protein sequence ID" value="AYV56889.1"/>
    <property type="molecule type" value="Genomic_DNA"/>
</dbReference>
<reference evidence="1 2" key="1">
    <citation type="submission" date="2018-11" db="EMBL/GenBank/DDBJ databases">
        <title>Complete genome sequence of Leptospira kmetyi isolate LS 001/16 from soil sample associated with a leptospirosis patient in Kelantan.</title>
        <authorList>
            <person name="Muhammad Yusoff F."/>
            <person name="Muhammad Yusoff S."/>
            <person name="Ahmad M.N."/>
            <person name="Yusof N.Y."/>
            <person name="Aziah I."/>
        </authorList>
    </citation>
    <scope>NUCLEOTIDE SEQUENCE [LARGE SCALE GENOMIC DNA]</scope>
    <source>
        <strain evidence="1 2">LS 001/16</strain>
    </source>
</reference>
<dbReference type="Proteomes" id="UP000276407">
    <property type="component" value="Chromosome 1"/>
</dbReference>
<dbReference type="AlphaFoldDB" id="A0AAD0XQ15"/>
<proteinExistence type="predicted"/>